<dbReference type="KEGG" id="llh:I41_05230"/>
<name>A0A517TSL5_9BACT</name>
<accession>A0A517TSL5</accession>
<comment type="similarity">
    <text evidence="1">Belongs to the CutA family.</text>
</comment>
<dbReference type="PANTHER" id="PTHR23419:SF8">
    <property type="entry name" value="FI09726P"/>
    <property type="match status" value="1"/>
</dbReference>
<evidence type="ECO:0000256" key="1">
    <source>
        <dbReference type="ARBA" id="ARBA00010169"/>
    </source>
</evidence>
<dbReference type="PANTHER" id="PTHR23419">
    <property type="entry name" value="DIVALENT CATION TOLERANCE CUTA-RELATED"/>
    <property type="match status" value="1"/>
</dbReference>
<keyword evidence="3" id="KW-1185">Reference proteome</keyword>
<reference evidence="2 3" key="1">
    <citation type="submission" date="2019-02" db="EMBL/GenBank/DDBJ databases">
        <title>Deep-cultivation of Planctomycetes and their phenomic and genomic characterization uncovers novel biology.</title>
        <authorList>
            <person name="Wiegand S."/>
            <person name="Jogler M."/>
            <person name="Boedeker C."/>
            <person name="Pinto D."/>
            <person name="Vollmers J."/>
            <person name="Rivas-Marin E."/>
            <person name="Kohn T."/>
            <person name="Peeters S.H."/>
            <person name="Heuer A."/>
            <person name="Rast P."/>
            <person name="Oberbeckmann S."/>
            <person name="Bunk B."/>
            <person name="Jeske O."/>
            <person name="Meyerdierks A."/>
            <person name="Storesund J.E."/>
            <person name="Kallscheuer N."/>
            <person name="Luecker S."/>
            <person name="Lage O.M."/>
            <person name="Pohl T."/>
            <person name="Merkel B.J."/>
            <person name="Hornburger P."/>
            <person name="Mueller R.-W."/>
            <person name="Bruemmer F."/>
            <person name="Labrenz M."/>
            <person name="Spormann A.M."/>
            <person name="Op den Camp H."/>
            <person name="Overmann J."/>
            <person name="Amann R."/>
            <person name="Jetten M.S.M."/>
            <person name="Mascher T."/>
            <person name="Medema M.H."/>
            <person name="Devos D.P."/>
            <person name="Kaster A.-K."/>
            <person name="Ovreas L."/>
            <person name="Rohde M."/>
            <person name="Galperin M.Y."/>
            <person name="Jogler C."/>
        </authorList>
    </citation>
    <scope>NUCLEOTIDE SEQUENCE [LARGE SCALE GENOMIC DNA]</scope>
    <source>
        <strain evidence="2 3">I41</strain>
    </source>
</reference>
<dbReference type="SUPFAM" id="SSF54913">
    <property type="entry name" value="GlnB-like"/>
    <property type="match status" value="1"/>
</dbReference>
<dbReference type="InterPro" id="IPR011322">
    <property type="entry name" value="N-reg_PII-like_a/b"/>
</dbReference>
<evidence type="ECO:0000313" key="3">
    <source>
        <dbReference type="Proteomes" id="UP000317909"/>
    </source>
</evidence>
<dbReference type="GO" id="GO:0005507">
    <property type="term" value="F:copper ion binding"/>
    <property type="evidence" value="ECO:0007669"/>
    <property type="project" value="TreeGrafter"/>
</dbReference>
<dbReference type="GO" id="GO:0010038">
    <property type="term" value="P:response to metal ion"/>
    <property type="evidence" value="ECO:0007669"/>
    <property type="project" value="InterPro"/>
</dbReference>
<dbReference type="Pfam" id="PF03091">
    <property type="entry name" value="CutA1"/>
    <property type="match status" value="1"/>
</dbReference>
<dbReference type="Proteomes" id="UP000317909">
    <property type="component" value="Chromosome"/>
</dbReference>
<dbReference type="EMBL" id="CP036339">
    <property type="protein sequence ID" value="QDT71366.1"/>
    <property type="molecule type" value="Genomic_DNA"/>
</dbReference>
<evidence type="ECO:0000313" key="2">
    <source>
        <dbReference type="EMBL" id="QDT71366.1"/>
    </source>
</evidence>
<dbReference type="Gene3D" id="3.30.70.120">
    <property type="match status" value="1"/>
</dbReference>
<proteinExistence type="inferred from homology"/>
<dbReference type="OrthoDB" id="37622at2"/>
<gene>
    <name evidence="2" type="primary">cutA</name>
    <name evidence="2" type="ORF">I41_05230</name>
</gene>
<dbReference type="RefSeq" id="WP_145430569.1">
    <property type="nucleotide sequence ID" value="NZ_CP036339.1"/>
</dbReference>
<organism evidence="2 3">
    <name type="scientific">Lacipirellula limnantheis</name>
    <dbReference type="NCBI Taxonomy" id="2528024"/>
    <lineage>
        <taxon>Bacteria</taxon>
        <taxon>Pseudomonadati</taxon>
        <taxon>Planctomycetota</taxon>
        <taxon>Planctomycetia</taxon>
        <taxon>Pirellulales</taxon>
        <taxon>Lacipirellulaceae</taxon>
        <taxon>Lacipirellula</taxon>
    </lineage>
</organism>
<sequence>MSEFLQITTAAGSREEADRIATTLVDRCLAGCVQIIGPIRSVYRWQGQIEHSEEWLCQIKTTREQYDALEAVIREIHSYDCPEIIATPIVAGSEAYLQWLAEQIAAPGSAGG</sequence>
<dbReference type="InterPro" id="IPR004323">
    <property type="entry name" value="Ion_tolerance_CutA"/>
</dbReference>
<protein>
    <submittedName>
        <fullName evidence="2">Divalent-cation tolerance protein CutA</fullName>
    </submittedName>
</protein>
<dbReference type="InterPro" id="IPR015867">
    <property type="entry name" value="N-reg_PII/ATP_PRibTrfase_C"/>
</dbReference>
<dbReference type="AlphaFoldDB" id="A0A517TSL5"/>